<protein>
    <submittedName>
        <fullName evidence="1">Uncharacterized protein</fullName>
    </submittedName>
</protein>
<reference evidence="1 2" key="1">
    <citation type="submission" date="2019-05" db="EMBL/GenBank/DDBJ databases">
        <title>Another draft genome of Portunus trituberculatus and its Hox gene families provides insights of decapod evolution.</title>
        <authorList>
            <person name="Jeong J.-H."/>
            <person name="Song I."/>
            <person name="Kim S."/>
            <person name="Choi T."/>
            <person name="Kim D."/>
            <person name="Ryu S."/>
            <person name="Kim W."/>
        </authorList>
    </citation>
    <scope>NUCLEOTIDE SEQUENCE [LARGE SCALE GENOMIC DNA]</scope>
    <source>
        <tissue evidence="1">Muscle</tissue>
    </source>
</reference>
<evidence type="ECO:0000313" key="1">
    <source>
        <dbReference type="EMBL" id="MPC33113.1"/>
    </source>
</evidence>
<dbReference type="AlphaFoldDB" id="A0A5B7EJ80"/>
<dbReference type="EMBL" id="VSRR010002762">
    <property type="protein sequence ID" value="MPC33113.1"/>
    <property type="molecule type" value="Genomic_DNA"/>
</dbReference>
<proteinExistence type="predicted"/>
<keyword evidence="2" id="KW-1185">Reference proteome</keyword>
<gene>
    <name evidence="1" type="ORF">E2C01_026455</name>
</gene>
<comment type="caution">
    <text evidence="1">The sequence shown here is derived from an EMBL/GenBank/DDBJ whole genome shotgun (WGS) entry which is preliminary data.</text>
</comment>
<organism evidence="1 2">
    <name type="scientific">Portunus trituberculatus</name>
    <name type="common">Swimming crab</name>
    <name type="synonym">Neptunus trituberculatus</name>
    <dbReference type="NCBI Taxonomy" id="210409"/>
    <lineage>
        <taxon>Eukaryota</taxon>
        <taxon>Metazoa</taxon>
        <taxon>Ecdysozoa</taxon>
        <taxon>Arthropoda</taxon>
        <taxon>Crustacea</taxon>
        <taxon>Multicrustacea</taxon>
        <taxon>Malacostraca</taxon>
        <taxon>Eumalacostraca</taxon>
        <taxon>Eucarida</taxon>
        <taxon>Decapoda</taxon>
        <taxon>Pleocyemata</taxon>
        <taxon>Brachyura</taxon>
        <taxon>Eubrachyura</taxon>
        <taxon>Portunoidea</taxon>
        <taxon>Portunidae</taxon>
        <taxon>Portuninae</taxon>
        <taxon>Portunus</taxon>
    </lineage>
</organism>
<accession>A0A5B7EJ80</accession>
<sequence length="61" mass="7020">MCRTNRPLLAEPPHEICLPRTTPVASLPPHVGRAVQAPCFRTVFFQERPRHLSCRYSAFYP</sequence>
<name>A0A5B7EJ80_PORTR</name>
<evidence type="ECO:0000313" key="2">
    <source>
        <dbReference type="Proteomes" id="UP000324222"/>
    </source>
</evidence>
<dbReference type="Proteomes" id="UP000324222">
    <property type="component" value="Unassembled WGS sequence"/>
</dbReference>